<evidence type="ECO:0000313" key="1">
    <source>
        <dbReference type="EMBL" id="MCC3806082.1"/>
    </source>
</evidence>
<dbReference type="EMBL" id="JACVHL010000013">
    <property type="protein sequence ID" value="MCC3806082.1"/>
    <property type="molecule type" value="Genomic_DNA"/>
</dbReference>
<dbReference type="RefSeq" id="WP_031849978.1">
    <property type="nucleotide sequence ID" value="NZ_CAJDZF010000026.1"/>
</dbReference>
<protein>
    <submittedName>
        <fullName evidence="1">Uncharacterized protein</fullName>
    </submittedName>
</protein>
<proteinExistence type="predicted"/>
<evidence type="ECO:0000313" key="2">
    <source>
        <dbReference type="Proteomes" id="UP000726777"/>
    </source>
</evidence>
<reference evidence="1" key="1">
    <citation type="submission" date="2020-09" db="EMBL/GenBank/DDBJ databases">
        <title>Genome sequence of Vibrio parahaemolyticus isolates.</title>
        <authorList>
            <person name="Hammerl J.A."/>
            <person name="Strauch E."/>
        </authorList>
    </citation>
    <scope>NUCLEOTIDE SEQUENCE</scope>
    <source>
        <strain evidence="1">17-VB00146</strain>
    </source>
</reference>
<sequence>MVIQSTPRNELHPFRKEVSYLFEQGPNVFTTFEDDDYYQGEVSKSISYLKENESYINEKSRLEEIYVLSETVLVKPV</sequence>
<name>A0A9Q3YJZ7_VIBPH</name>
<dbReference type="AlphaFoldDB" id="A0A9Q3YJZ7"/>
<dbReference type="Proteomes" id="UP000726777">
    <property type="component" value="Unassembled WGS sequence"/>
</dbReference>
<organism evidence="1 2">
    <name type="scientific">Vibrio parahaemolyticus</name>
    <dbReference type="NCBI Taxonomy" id="670"/>
    <lineage>
        <taxon>Bacteria</taxon>
        <taxon>Pseudomonadati</taxon>
        <taxon>Pseudomonadota</taxon>
        <taxon>Gammaproteobacteria</taxon>
        <taxon>Vibrionales</taxon>
        <taxon>Vibrionaceae</taxon>
        <taxon>Vibrio</taxon>
    </lineage>
</organism>
<accession>A0A9Q3YJZ7</accession>
<comment type="caution">
    <text evidence="1">The sequence shown here is derived from an EMBL/GenBank/DDBJ whole genome shotgun (WGS) entry which is preliminary data.</text>
</comment>
<gene>
    <name evidence="1" type="ORF">IB292_13600</name>
</gene>